<dbReference type="STRING" id="56723.ENSLBEP00000035008"/>
<dbReference type="Proteomes" id="UP000261660">
    <property type="component" value="Unplaced"/>
</dbReference>
<dbReference type="PROSITE" id="PS50097">
    <property type="entry name" value="BTB"/>
    <property type="match status" value="1"/>
</dbReference>
<feature type="region of interest" description="Disordered" evidence="1">
    <location>
        <begin position="577"/>
        <end position="615"/>
    </location>
</feature>
<dbReference type="PANTHER" id="PTHR47639:SF1">
    <property type="entry name" value="BTB_POZ DOMAIN-CONTAINING PROTEIN 18"/>
    <property type="match status" value="1"/>
</dbReference>
<feature type="compositionally biased region" description="Basic and acidic residues" evidence="1">
    <location>
        <begin position="307"/>
        <end position="333"/>
    </location>
</feature>
<feature type="region of interest" description="Disordered" evidence="1">
    <location>
        <begin position="235"/>
        <end position="257"/>
    </location>
</feature>
<sequence>MQRFMWPGYKMQLLAELQKQQNNTQFCDTLLQTEGISIPAHSCILAALSPYLSRKLSASTSLSGEKHQLQLQALKAQTLLKMVGLLYSGQLEVKGSVEKNDVLSAARQLGITDLVEGQNWQMKEREPQKKGSLCSRDKEERNESLKMQDAQQVQLDFAVARTADSPPEERSCVSIGTQTIATGEKAVSSSFTHSSQTKASTQEPASSLPKYSTLLTQNFCSSSCPTIPFMLSEASSDGVSTLDPSSDSVTNPTSTSASSKNVMALQFLLDEDSSSSATPQEHITYQQSSEGAKNGKLADGCENTEEMNLHNHREDPRREGKCTSKEKRQDHAHLGMRSLAKMKQMHKMMEATQISIKVKLRRRTEEQVWEVVNRQDSDETLAALASLQQDGSNHKRPQTDLTNDAPPSTSVQPDSISKPKSPPPQPATSNSTDPQPPHSDTTSNSQIQNGGLDPVPLPQPSGQVEDSDEQIEKLLEDIMMGLNILPSLEGDPKKSHLLQPSNERAPATCQIRPAENDAVTGQMHAGVDAAVCECCQDLGTQIGLSSTESGIHCCFTLQNQPSCSSLSSVQSDVVPARQQQQLCSPQNPYSVTSMSQRPGPSHQDMSLSKSPNPSNEVPTAIVIPVALYCTGQIIQYPEVSLHKSSQEDQNSLEILPRTDVPDAPSSLSVSLPCMEDFQLPPCLSPLESPSSAAKHQYNFSNLTSHSDKIQLQPCLHRPPWLTEDPGSLQYPLIAITHNRSTGGSSPREKNNGCWEKCQQGDLTPQTGGTCAESGQVNERRTISADQHNVEEGKSPPKKMKTYEKCKQSEADTAAPGRRKRSRLQDAVGSLSHKEVNDGDATQSQFNISVCSVRLSSNNVLAKKREQATSSSNMPDTPAATQNEPSNITENRTEKTREPRGGIRTRSFLKKAQETANSTSPQHSSVLKTIDHEATFGNKQGESCPKRKRGRPPKVRRQKSPEISHTITEQKDDSAKNEPNSSLSKKEEGRTAERKCEKRRRNRSRVGVVPLKKTSRAESTTEKDLNNNEDPAVRKPKQPCMVTLKEFQKLFRQRHLKTRMSEENRDEKMNKTARKEENDEDSFPRSGCEESTRETEIGLIQPDDTEGIRESHSILDVTVDKKQNHILNNKDSESQKEETHNSTGEEACLFGEEQHSVFSSDVWGGDVEALAAEREQPLRSRHEAPTCDGAVSTQQTINDDGASHNDSNLAQDIMPLDHIINPQTPKRTGLPLMDADGCKKSSGCDQKEVNEEEEEVEVDVLLYSPDKAPQTRYCEKGQENVDIIPEEEEEEEEEDVNEIDVTGDEAE</sequence>
<feature type="region of interest" description="Disordered" evidence="1">
    <location>
        <begin position="272"/>
        <end position="335"/>
    </location>
</feature>
<dbReference type="OrthoDB" id="1925334at2759"/>
<evidence type="ECO:0000313" key="3">
    <source>
        <dbReference type="Ensembl" id="ENSLBEP00000035008.1"/>
    </source>
</evidence>
<protein>
    <submittedName>
        <fullName evidence="3">BTB domain containing 18</fullName>
    </submittedName>
</protein>
<feature type="compositionally biased region" description="Basic and acidic residues" evidence="1">
    <location>
        <begin position="1086"/>
        <end position="1095"/>
    </location>
</feature>
<evidence type="ECO:0000259" key="2">
    <source>
        <dbReference type="PROSITE" id="PS50097"/>
    </source>
</evidence>
<feature type="region of interest" description="Disordered" evidence="1">
    <location>
        <begin position="389"/>
        <end position="468"/>
    </location>
</feature>
<organism evidence="3 4">
    <name type="scientific">Labrus bergylta</name>
    <name type="common">ballan wrasse</name>
    <dbReference type="NCBI Taxonomy" id="56723"/>
    <lineage>
        <taxon>Eukaryota</taxon>
        <taxon>Metazoa</taxon>
        <taxon>Chordata</taxon>
        <taxon>Craniata</taxon>
        <taxon>Vertebrata</taxon>
        <taxon>Euteleostomi</taxon>
        <taxon>Actinopterygii</taxon>
        <taxon>Neopterygii</taxon>
        <taxon>Teleostei</taxon>
        <taxon>Neoteleostei</taxon>
        <taxon>Acanthomorphata</taxon>
        <taxon>Eupercaria</taxon>
        <taxon>Labriformes</taxon>
        <taxon>Labridae</taxon>
        <taxon>Labrus</taxon>
    </lineage>
</organism>
<feature type="region of interest" description="Disordered" evidence="1">
    <location>
        <begin position="933"/>
        <end position="1039"/>
    </location>
</feature>
<dbReference type="Pfam" id="PF00651">
    <property type="entry name" value="BTB"/>
    <property type="match status" value="1"/>
</dbReference>
<dbReference type="InterPro" id="IPR011333">
    <property type="entry name" value="SKP1/BTB/POZ_sf"/>
</dbReference>
<feature type="compositionally biased region" description="Basic and acidic residues" evidence="1">
    <location>
        <begin position="890"/>
        <end position="900"/>
    </location>
</feature>
<dbReference type="InterPro" id="IPR000210">
    <property type="entry name" value="BTB/POZ_dom"/>
</dbReference>
<feature type="region of interest" description="Disordered" evidence="1">
    <location>
        <begin position="120"/>
        <end position="149"/>
    </location>
</feature>
<dbReference type="PANTHER" id="PTHR47639">
    <property type="entry name" value="BTB/POZ DOMAIN-CONTAINING PROTEIN 18"/>
    <property type="match status" value="1"/>
</dbReference>
<dbReference type="GO" id="GO:0032968">
    <property type="term" value="P:positive regulation of transcription elongation by RNA polymerase II"/>
    <property type="evidence" value="ECO:0007669"/>
    <property type="project" value="InterPro"/>
</dbReference>
<reference evidence="3" key="2">
    <citation type="submission" date="2025-09" db="UniProtKB">
        <authorList>
            <consortium name="Ensembl"/>
        </authorList>
    </citation>
    <scope>IDENTIFICATION</scope>
</reference>
<dbReference type="GeneTree" id="ENSGT00940000171111"/>
<feature type="compositionally biased region" description="Basic residues" evidence="1">
    <location>
        <begin position="945"/>
        <end position="957"/>
    </location>
</feature>
<feature type="compositionally biased region" description="Basic and acidic residues" evidence="1">
    <location>
        <begin position="122"/>
        <end position="146"/>
    </location>
</feature>
<feature type="region of interest" description="Disordered" evidence="1">
    <location>
        <begin position="1230"/>
        <end position="1256"/>
    </location>
</feature>
<feature type="compositionally biased region" description="Basic and acidic residues" evidence="1">
    <location>
        <begin position="1014"/>
        <end position="1025"/>
    </location>
</feature>
<dbReference type="Gene3D" id="3.30.710.10">
    <property type="entry name" value="Potassium Channel Kv1.1, Chain A"/>
    <property type="match status" value="1"/>
</dbReference>
<feature type="region of interest" description="Disordered" evidence="1">
    <location>
        <begin position="186"/>
        <end position="207"/>
    </location>
</feature>
<feature type="region of interest" description="Disordered" evidence="1">
    <location>
        <begin position="1283"/>
        <end position="1306"/>
    </location>
</feature>
<evidence type="ECO:0000313" key="4">
    <source>
        <dbReference type="Proteomes" id="UP000261660"/>
    </source>
</evidence>
<feature type="compositionally biased region" description="Basic and acidic residues" evidence="1">
    <location>
        <begin position="983"/>
        <end position="995"/>
    </location>
</feature>
<feature type="compositionally biased region" description="Basic and acidic residues" evidence="1">
    <location>
        <begin position="780"/>
        <end position="809"/>
    </location>
</feature>
<feature type="compositionally biased region" description="Polar residues" evidence="1">
    <location>
        <begin position="427"/>
        <end position="449"/>
    </location>
</feature>
<dbReference type="SMART" id="SM00225">
    <property type="entry name" value="BTB"/>
    <property type="match status" value="1"/>
</dbReference>
<proteinExistence type="predicted"/>
<feature type="region of interest" description="Disordered" evidence="1">
    <location>
        <begin position="780"/>
        <end position="837"/>
    </location>
</feature>
<feature type="domain" description="BTB" evidence="2">
    <location>
        <begin position="27"/>
        <end position="95"/>
    </location>
</feature>
<evidence type="ECO:0000256" key="1">
    <source>
        <dbReference type="SAM" id="MobiDB-lite"/>
    </source>
</evidence>
<accession>A0A3Q3GWY4</accession>
<feature type="compositionally biased region" description="Polar residues" evidence="1">
    <location>
        <begin position="867"/>
        <end position="889"/>
    </location>
</feature>
<dbReference type="InterPro" id="IPR042915">
    <property type="entry name" value="BTBD18"/>
</dbReference>
<keyword evidence="4" id="KW-1185">Reference proteome</keyword>
<feature type="compositionally biased region" description="Basic and acidic residues" evidence="1">
    <location>
        <begin position="1058"/>
        <end position="1076"/>
    </location>
</feature>
<feature type="compositionally biased region" description="Polar residues" evidence="1">
    <location>
        <begin position="274"/>
        <end position="291"/>
    </location>
</feature>
<dbReference type="SUPFAM" id="SSF54695">
    <property type="entry name" value="POZ domain"/>
    <property type="match status" value="1"/>
</dbReference>
<dbReference type="Ensembl" id="ENSLBET00000036502.1">
    <property type="protein sequence ID" value="ENSLBEP00000035008.1"/>
    <property type="gene ID" value="ENSLBEG00000026315.1"/>
</dbReference>
<feature type="region of interest" description="Disordered" evidence="1">
    <location>
        <begin position="862"/>
        <end position="905"/>
    </location>
</feature>
<feature type="compositionally biased region" description="Polar residues" evidence="1">
    <location>
        <begin position="399"/>
        <end position="411"/>
    </location>
</feature>
<reference evidence="3" key="1">
    <citation type="submission" date="2025-08" db="UniProtKB">
        <authorList>
            <consortium name="Ensembl"/>
        </authorList>
    </citation>
    <scope>IDENTIFICATION</scope>
</reference>
<dbReference type="InParanoid" id="A0A3Q3GWY4"/>
<feature type="region of interest" description="Disordered" evidence="1">
    <location>
        <begin position="1053"/>
        <end position="1102"/>
    </location>
</feature>
<name>A0A3Q3GWY4_9LABR</name>